<keyword evidence="4" id="KW-1185">Reference proteome</keyword>
<evidence type="ECO:0000313" key="4">
    <source>
        <dbReference type="Proteomes" id="UP000199598"/>
    </source>
</evidence>
<comment type="caution">
    <text evidence="3">The sequence shown here is derived from an EMBL/GenBank/DDBJ whole genome shotgun (WGS) entry which is preliminary data.</text>
</comment>
<name>A0A1I4A9G1_9HYPH</name>
<feature type="region of interest" description="Disordered" evidence="1">
    <location>
        <begin position="143"/>
        <end position="164"/>
    </location>
</feature>
<dbReference type="EMBL" id="FOSK01000006">
    <property type="protein sequence ID" value="SFK52800.1"/>
    <property type="molecule type" value="Genomic_DNA"/>
</dbReference>
<accession>A0A1I4A9G1</accession>
<sequence length="164" mass="18085">MFNQNKLAGACAILAVCGASSANALVFDGIPYMDDRSTPQAVIESYYNAINRKEYVQAYSYFSTPPKNFEEWKEGFRTTESVQLRYGSTQPDAGMSQLYWPLPVAIETHLSDGTSQVYAGCYVLHMVVPGTITDPPYSPIAINKGELKPTDKPLSQALPDKCDE</sequence>
<evidence type="ECO:0000313" key="3">
    <source>
        <dbReference type="EMBL" id="SFK52800.1"/>
    </source>
</evidence>
<evidence type="ECO:0000256" key="1">
    <source>
        <dbReference type="SAM" id="MobiDB-lite"/>
    </source>
</evidence>
<feature type="signal peptide" evidence="2">
    <location>
        <begin position="1"/>
        <end position="24"/>
    </location>
</feature>
<feature type="chain" id="PRO_5045467862" evidence="2">
    <location>
        <begin position="25"/>
        <end position="164"/>
    </location>
</feature>
<protein>
    <submittedName>
        <fullName evidence="3">Uncharacterized protein</fullName>
    </submittedName>
</protein>
<organism evidence="3 4">
    <name type="scientific">Pseudovibrio ascidiaceicola</name>
    <dbReference type="NCBI Taxonomy" id="285279"/>
    <lineage>
        <taxon>Bacteria</taxon>
        <taxon>Pseudomonadati</taxon>
        <taxon>Pseudomonadota</taxon>
        <taxon>Alphaproteobacteria</taxon>
        <taxon>Hyphomicrobiales</taxon>
        <taxon>Stappiaceae</taxon>
        <taxon>Pseudovibrio</taxon>
    </lineage>
</organism>
<evidence type="ECO:0000256" key="2">
    <source>
        <dbReference type="SAM" id="SignalP"/>
    </source>
</evidence>
<reference evidence="3 4" key="1">
    <citation type="submission" date="2016-10" db="EMBL/GenBank/DDBJ databases">
        <authorList>
            <person name="Varghese N."/>
            <person name="Submissions S."/>
        </authorList>
    </citation>
    <scope>NUCLEOTIDE SEQUENCE [LARGE SCALE GENOMIC DNA]</scope>
    <source>
        <strain evidence="3 4">DSM 16392</strain>
    </source>
</reference>
<dbReference type="Proteomes" id="UP000199598">
    <property type="component" value="Unassembled WGS sequence"/>
</dbReference>
<dbReference type="RefSeq" id="WP_093519849.1">
    <property type="nucleotide sequence ID" value="NZ_FOSK01000006.1"/>
</dbReference>
<proteinExistence type="predicted"/>
<gene>
    <name evidence="3" type="ORF">SAMN04488518_10655</name>
</gene>
<keyword evidence="2" id="KW-0732">Signal</keyword>